<protein>
    <submittedName>
        <fullName evidence="2">NnrS family protein</fullName>
    </submittedName>
</protein>
<feature type="transmembrane region" description="Helical" evidence="1">
    <location>
        <begin position="230"/>
        <end position="251"/>
    </location>
</feature>
<evidence type="ECO:0000313" key="2">
    <source>
        <dbReference type="EMBL" id="MBM3115896.1"/>
    </source>
</evidence>
<comment type="caution">
    <text evidence="2">The sequence shown here is derived from an EMBL/GenBank/DDBJ whole genome shotgun (WGS) entry which is preliminary data.</text>
</comment>
<keyword evidence="1" id="KW-1133">Transmembrane helix</keyword>
<feature type="transmembrane region" description="Helical" evidence="1">
    <location>
        <begin position="82"/>
        <end position="102"/>
    </location>
</feature>
<dbReference type="EMBL" id="JAESND010000003">
    <property type="protein sequence ID" value="MBM3115896.1"/>
    <property type="molecule type" value="Genomic_DNA"/>
</dbReference>
<dbReference type="Proteomes" id="UP000809431">
    <property type="component" value="Unassembled WGS sequence"/>
</dbReference>
<evidence type="ECO:0000256" key="1">
    <source>
        <dbReference type="SAM" id="Phobius"/>
    </source>
</evidence>
<evidence type="ECO:0000313" key="3">
    <source>
        <dbReference type="Proteomes" id="UP000809431"/>
    </source>
</evidence>
<keyword evidence="1" id="KW-0472">Membrane</keyword>
<dbReference type="RefSeq" id="WP_203537831.1">
    <property type="nucleotide sequence ID" value="NZ_JAESND010000003.1"/>
</dbReference>
<reference evidence="2 3" key="1">
    <citation type="submission" date="2021-01" db="EMBL/GenBank/DDBJ databases">
        <title>Draft Genome Sequence and Polyhydroxyalkanoate Biosynthetic Potential of Jeongeupia naejangsanensis Type Strain DSM 24253.</title>
        <authorList>
            <person name="Turrini P."/>
            <person name="Artuso I."/>
            <person name="Lugli G.A."/>
            <person name="Frangipani E."/>
            <person name="Ventura M."/>
            <person name="Visca P."/>
        </authorList>
    </citation>
    <scope>NUCLEOTIDE SEQUENCE [LARGE SCALE GENOMIC DNA]</scope>
    <source>
        <strain evidence="2 3">DSM 24253</strain>
    </source>
</reference>
<feature type="transmembrane region" description="Helical" evidence="1">
    <location>
        <begin position="12"/>
        <end position="29"/>
    </location>
</feature>
<keyword evidence="3" id="KW-1185">Reference proteome</keyword>
<sequence>MNRLWDAPHRAAFFFGGLGAVLALAWWAAEMVMRLHGGSTHSAIPVMWLHADLMLFGFFPLFMLGFIYTAGPKWLNVEPPPLNAWAPAILAYTTGTALQLAALRWPMAWSLGDAMHWIAWVGATILWIGRMRASRAPDKKHATAVAFAFGLGAIALATMVGVSWFGIAAAFQPAVTLGVWGFLLPVFLAVTHRMLPFFSANVIAGYTAWRPGWLLGAFVVLPWAHGGFVLMQFNPVAVDVLFAGLLLYTGWRWRLFASFKNRLLAMLHASFAWAGIAMLLFVAQDIADALGQPLFAFAPLHALTIGFFATMLLGFVTRVTMGHSGRPLVAGAVTWTAYWLLHGVALARVASEIWPQAQFALHAAAGIGALLAFVVWAGQALPIYLKARADGQPG</sequence>
<feature type="transmembrane region" description="Helical" evidence="1">
    <location>
        <begin position="171"/>
        <end position="190"/>
    </location>
</feature>
<feature type="transmembrane region" description="Helical" evidence="1">
    <location>
        <begin position="49"/>
        <end position="70"/>
    </location>
</feature>
<feature type="transmembrane region" description="Helical" evidence="1">
    <location>
        <begin position="202"/>
        <end position="224"/>
    </location>
</feature>
<feature type="transmembrane region" description="Helical" evidence="1">
    <location>
        <begin position="328"/>
        <end position="347"/>
    </location>
</feature>
<name>A0ABS2BLM1_9NEIS</name>
<organism evidence="2 3">
    <name type="scientific">Jeongeupia naejangsanensis</name>
    <dbReference type="NCBI Taxonomy" id="613195"/>
    <lineage>
        <taxon>Bacteria</taxon>
        <taxon>Pseudomonadati</taxon>
        <taxon>Pseudomonadota</taxon>
        <taxon>Betaproteobacteria</taxon>
        <taxon>Neisseriales</taxon>
        <taxon>Chitinibacteraceae</taxon>
        <taxon>Jeongeupia</taxon>
    </lineage>
</organism>
<feature type="transmembrane region" description="Helical" evidence="1">
    <location>
        <begin position="142"/>
        <end position="165"/>
    </location>
</feature>
<accession>A0ABS2BLM1</accession>
<feature type="transmembrane region" description="Helical" evidence="1">
    <location>
        <begin position="114"/>
        <end position="130"/>
    </location>
</feature>
<proteinExistence type="predicted"/>
<gene>
    <name evidence="2" type="ORF">JMJ54_08640</name>
</gene>
<feature type="transmembrane region" description="Helical" evidence="1">
    <location>
        <begin position="263"/>
        <end position="282"/>
    </location>
</feature>
<feature type="transmembrane region" description="Helical" evidence="1">
    <location>
        <begin position="359"/>
        <end position="378"/>
    </location>
</feature>
<dbReference type="InterPro" id="IPR010266">
    <property type="entry name" value="NnrS"/>
</dbReference>
<feature type="transmembrane region" description="Helical" evidence="1">
    <location>
        <begin position="294"/>
        <end position="316"/>
    </location>
</feature>
<dbReference type="Pfam" id="PF05940">
    <property type="entry name" value="NnrS"/>
    <property type="match status" value="1"/>
</dbReference>
<keyword evidence="1" id="KW-0812">Transmembrane</keyword>